<dbReference type="Proteomes" id="UP000287972">
    <property type="component" value="Unassembled WGS sequence"/>
</dbReference>
<keyword evidence="3" id="KW-1185">Reference proteome</keyword>
<proteinExistence type="predicted"/>
<feature type="compositionally biased region" description="Basic residues" evidence="1">
    <location>
        <begin position="1"/>
        <end position="10"/>
    </location>
</feature>
<protein>
    <submittedName>
        <fullName evidence="2">Uncharacterized protein</fullName>
    </submittedName>
</protein>
<evidence type="ECO:0000313" key="3">
    <source>
        <dbReference type="Proteomes" id="UP000287972"/>
    </source>
</evidence>
<dbReference type="EMBL" id="NKCL01000010">
    <property type="protein sequence ID" value="RSL90211.1"/>
    <property type="molecule type" value="Genomic_DNA"/>
</dbReference>
<evidence type="ECO:0000256" key="1">
    <source>
        <dbReference type="SAM" id="MobiDB-lite"/>
    </source>
</evidence>
<gene>
    <name evidence="2" type="ORF">CEP51_000827</name>
</gene>
<feature type="region of interest" description="Disordered" evidence="1">
    <location>
        <begin position="1"/>
        <end position="59"/>
    </location>
</feature>
<feature type="compositionally biased region" description="Polar residues" evidence="1">
    <location>
        <begin position="34"/>
        <end position="49"/>
    </location>
</feature>
<dbReference type="AlphaFoldDB" id="A0A428SK89"/>
<sequence>MPPKTRKRKASATESNYTEDVVPKKTNRAPRKPSTGTARQGRGKNTANGANEGKLSLGGIGTSKRRKILVGDAKKQIQNGGNDLIKFINNEMKTRLRVLPQIGKNILKEDLSSELGPVLPWMKLSSAPQKGDAQGLPKLMLNTLNELQNTIEGYEKLVKKDAGIKAPTWMRWEQDAKDLNNLGQQGLNMASKIVNHVIMPDLHALPTEPAENASDIEKMAWELIEDAIPKRPEETWGKAAQEQLKAFTGVLKLLPATQ</sequence>
<reference evidence="2 3" key="1">
    <citation type="submission" date="2017-06" db="EMBL/GenBank/DDBJ databases">
        <title>Comparative genomic analysis of Ambrosia Fusariam Clade fungi.</title>
        <authorList>
            <person name="Stajich J.E."/>
            <person name="Carrillo J."/>
            <person name="Kijimoto T."/>
            <person name="Eskalen A."/>
            <person name="O'Donnell K."/>
            <person name="Kasson M."/>
        </authorList>
    </citation>
    <scope>NUCLEOTIDE SEQUENCE [LARGE SCALE GENOMIC DNA]</scope>
    <source>
        <strain evidence="2 3">NRRL62606</strain>
    </source>
</reference>
<name>A0A428SK89_9HYPO</name>
<accession>A0A428SK89</accession>
<comment type="caution">
    <text evidence="2">The sequence shown here is derived from an EMBL/GenBank/DDBJ whole genome shotgun (WGS) entry which is preliminary data.</text>
</comment>
<organism evidence="2 3">
    <name type="scientific">Fusarium floridanum</name>
    <dbReference type="NCBI Taxonomy" id="1325733"/>
    <lineage>
        <taxon>Eukaryota</taxon>
        <taxon>Fungi</taxon>
        <taxon>Dikarya</taxon>
        <taxon>Ascomycota</taxon>
        <taxon>Pezizomycotina</taxon>
        <taxon>Sordariomycetes</taxon>
        <taxon>Hypocreomycetidae</taxon>
        <taxon>Hypocreales</taxon>
        <taxon>Nectriaceae</taxon>
        <taxon>Fusarium</taxon>
        <taxon>Fusarium solani species complex</taxon>
    </lineage>
</organism>
<evidence type="ECO:0000313" key="2">
    <source>
        <dbReference type="EMBL" id="RSL90211.1"/>
    </source>
</evidence>